<dbReference type="RefSeq" id="WP_277563772.1">
    <property type="nucleotide sequence ID" value="NZ_JAPDHZ010000002.1"/>
</dbReference>
<organism evidence="5 6">
    <name type="scientific">Cohnella ginsengisoli</name>
    <dbReference type="NCBI Taxonomy" id="425004"/>
    <lineage>
        <taxon>Bacteria</taxon>
        <taxon>Bacillati</taxon>
        <taxon>Bacillota</taxon>
        <taxon>Bacilli</taxon>
        <taxon>Bacillales</taxon>
        <taxon>Paenibacillaceae</taxon>
        <taxon>Cohnella</taxon>
    </lineage>
</organism>
<dbReference type="InterPro" id="IPR054491">
    <property type="entry name" value="MGH1-like_GH"/>
</dbReference>
<dbReference type="GO" id="GO:0004573">
    <property type="term" value="F:Glc3Man9GlcNAc2 oligosaccharide glucosidase activity"/>
    <property type="evidence" value="ECO:0007669"/>
    <property type="project" value="InterPro"/>
</dbReference>
<evidence type="ECO:0000256" key="1">
    <source>
        <dbReference type="ARBA" id="ARBA00010833"/>
    </source>
</evidence>
<gene>
    <name evidence="5" type="ORF">OMP38_02760</name>
</gene>
<evidence type="ECO:0000313" key="5">
    <source>
        <dbReference type="EMBL" id="MDG0789885.1"/>
    </source>
</evidence>
<feature type="domain" description="Mannosylglycerate hydrolase MGH1-like glycoside hydrolase" evidence="4">
    <location>
        <begin position="364"/>
        <end position="677"/>
    </location>
</feature>
<sequence>MSNAPIAIQRWRPADDASGGDRPVSRDKEDWLLPCDGEPRRYDGVVAVPEDGVLLLQWRSPRPLRLWLNGILVVDEPLYWRSFQREIRGAFAVPCRKGEAVLRGFTGERPSFAPYAAANCPSRNRQKVLEAVREARPDIIRMSGTVYPGISGLPPVHLRFDPVQHQAGGIVYQRVEAKRLQDPFEPPGTDCRSTAERPTSRLELRSSVVPYETKYEQHAHPSASADILIVHVPVADTVDPLPSARGWEETEKRAEPLLEIVRTDQLTLRAASADPSAPGIRVPLPVFESLGRLAPERERRQLRWPSERELLAAAPEPVLPAEWAGLGELYAEAWRMLLRLVREPAPDSGLPGGYISTGSNFPVNQFLWDTAFTAIAAKYGARALPVHASLDVLYGTQFDGGYIHRELDVRDRQPVLYEPDFGPNPPILSLAEWSLAMLTGDVLRLKRTYPALKAYHRWIVRNRRQANGTYWTTGLANGLDNSPSYGSGYPCLTAQMAHDAELLGQIAGLIGRDEEAARWAQEYEATKEALNRHLWDPAAKIYSASLDEGGHNPNKVVTAFWPLLAGAVPMDRVQSLARHLTDPKAFWRPHPIPSVAADSPHFVPEGDYWRGSVWAPTNYAAIRGFQRAGMTDLARRAALKHLNALREVYRDTGSFWENYCSERFAKGSASAPDYSWTALGPIALLLETVIGLEPDATAGELKWSPPPRTAVGARRYPLGQATIDVELIDERDGWHVHVRTDKPFKLRFALGESETVFPCAPGHRRWRIDMPDPLPDAEPLPR</sequence>
<dbReference type="Pfam" id="PF22422">
    <property type="entry name" value="MGH1-like_GH"/>
    <property type="match status" value="1"/>
</dbReference>
<keyword evidence="6" id="KW-1185">Reference proteome</keyword>
<comment type="caution">
    <text evidence="5">The sequence shown here is derived from an EMBL/GenBank/DDBJ whole genome shotgun (WGS) entry which is preliminary data.</text>
</comment>
<evidence type="ECO:0000313" key="6">
    <source>
        <dbReference type="Proteomes" id="UP001153387"/>
    </source>
</evidence>
<dbReference type="AlphaFoldDB" id="A0A9X4KHT1"/>
<accession>A0A9X4KHT1</accession>
<dbReference type="EMBL" id="JAPDHZ010000002">
    <property type="protein sequence ID" value="MDG0789885.1"/>
    <property type="molecule type" value="Genomic_DNA"/>
</dbReference>
<dbReference type="PANTHER" id="PTHR10412:SF11">
    <property type="entry name" value="MANNOSYL-OLIGOSACCHARIDE GLUCOSIDASE"/>
    <property type="match status" value="1"/>
</dbReference>
<keyword evidence="2" id="KW-0378">Hydrolase</keyword>
<dbReference type="InterPro" id="IPR004888">
    <property type="entry name" value="Glycoside_hydrolase_63"/>
</dbReference>
<evidence type="ECO:0000256" key="3">
    <source>
        <dbReference type="ARBA" id="ARBA00023295"/>
    </source>
</evidence>
<dbReference type="InterPro" id="IPR012341">
    <property type="entry name" value="6hp_glycosidase-like_sf"/>
</dbReference>
<reference evidence="5 6" key="1">
    <citation type="submission" date="2022-10" db="EMBL/GenBank/DDBJ databases">
        <title>Comparative genomic analysis of Cohnella hashimotonis sp. nov., isolated from the International Space Station.</title>
        <authorList>
            <person name="Simpson A."/>
            <person name="Venkateswaran K."/>
        </authorList>
    </citation>
    <scope>NUCLEOTIDE SEQUENCE [LARGE SCALE GENOMIC DNA]</scope>
    <source>
        <strain evidence="5 6">DSM 18997</strain>
    </source>
</reference>
<keyword evidence="3 5" id="KW-0326">Glycosidase</keyword>
<comment type="similarity">
    <text evidence="1">Belongs to the glycosyl hydrolase 63 family.</text>
</comment>
<dbReference type="Proteomes" id="UP001153387">
    <property type="component" value="Unassembled WGS sequence"/>
</dbReference>
<name>A0A9X4KHT1_9BACL</name>
<proteinExistence type="inferred from homology"/>
<dbReference type="SUPFAM" id="SSF48208">
    <property type="entry name" value="Six-hairpin glycosidases"/>
    <property type="match status" value="1"/>
</dbReference>
<dbReference type="Gene3D" id="1.50.10.10">
    <property type="match status" value="1"/>
</dbReference>
<dbReference type="PANTHER" id="PTHR10412">
    <property type="entry name" value="MANNOSYL-OLIGOSACCHARIDE GLUCOSIDASE"/>
    <property type="match status" value="1"/>
</dbReference>
<evidence type="ECO:0000256" key="2">
    <source>
        <dbReference type="ARBA" id="ARBA00022801"/>
    </source>
</evidence>
<dbReference type="GO" id="GO:0009311">
    <property type="term" value="P:oligosaccharide metabolic process"/>
    <property type="evidence" value="ECO:0007669"/>
    <property type="project" value="InterPro"/>
</dbReference>
<dbReference type="GO" id="GO:0006487">
    <property type="term" value="P:protein N-linked glycosylation"/>
    <property type="evidence" value="ECO:0007669"/>
    <property type="project" value="TreeGrafter"/>
</dbReference>
<evidence type="ECO:0000259" key="4">
    <source>
        <dbReference type="Pfam" id="PF22422"/>
    </source>
</evidence>
<dbReference type="InterPro" id="IPR008928">
    <property type="entry name" value="6-hairpin_glycosidase_sf"/>
</dbReference>
<protein>
    <submittedName>
        <fullName evidence="5">Trehalase family glycosidase</fullName>
    </submittedName>
</protein>